<dbReference type="EMBL" id="CH902617">
    <property type="protein sequence ID" value="KPU80191.1"/>
    <property type="molecule type" value="Genomic_DNA"/>
</dbReference>
<dbReference type="GO" id="GO:0033696">
    <property type="term" value="P:heterochromatin boundary formation"/>
    <property type="evidence" value="ECO:0007669"/>
    <property type="project" value="EnsemblMetazoa"/>
</dbReference>
<evidence type="ECO:0000313" key="2">
    <source>
        <dbReference type="Proteomes" id="UP000007801"/>
    </source>
</evidence>
<keyword evidence="2" id="KW-1185">Reference proteome</keyword>
<dbReference type="GO" id="GO:0005634">
    <property type="term" value="C:nucleus"/>
    <property type="evidence" value="ECO:0007669"/>
    <property type="project" value="EnsemblMetazoa"/>
</dbReference>
<dbReference type="GO" id="GO:0046982">
    <property type="term" value="F:protein heterodimerization activity"/>
    <property type="evidence" value="ECO:0007669"/>
    <property type="project" value="EnsemblMetazoa"/>
</dbReference>
<reference evidence="1 2" key="1">
    <citation type="journal article" date="2007" name="Nature">
        <title>Evolution of genes and genomes on the Drosophila phylogeny.</title>
        <authorList>
            <consortium name="Drosophila 12 Genomes Consortium"/>
            <person name="Clark A.G."/>
            <person name="Eisen M.B."/>
            <person name="Smith D.R."/>
            <person name="Bergman C.M."/>
            <person name="Oliver B."/>
            <person name="Markow T.A."/>
            <person name="Kaufman T.C."/>
            <person name="Kellis M."/>
            <person name="Gelbart W."/>
            <person name="Iyer V.N."/>
            <person name="Pollard D.A."/>
            <person name="Sackton T.B."/>
            <person name="Larracuente A.M."/>
            <person name="Singh N.D."/>
            <person name="Abad J.P."/>
            <person name="Abt D.N."/>
            <person name="Adryan B."/>
            <person name="Aguade M."/>
            <person name="Akashi H."/>
            <person name="Anderson W.W."/>
            <person name="Aquadro C.F."/>
            <person name="Ardell D.H."/>
            <person name="Arguello R."/>
            <person name="Artieri C.G."/>
            <person name="Barbash D.A."/>
            <person name="Barker D."/>
            <person name="Barsanti P."/>
            <person name="Batterham P."/>
            <person name="Batzoglou S."/>
            <person name="Begun D."/>
            <person name="Bhutkar A."/>
            <person name="Blanco E."/>
            <person name="Bosak S.A."/>
            <person name="Bradley R.K."/>
            <person name="Brand A.D."/>
            <person name="Brent M.R."/>
            <person name="Brooks A.N."/>
            <person name="Brown R.H."/>
            <person name="Butlin R.K."/>
            <person name="Caggese C."/>
            <person name="Calvi B.R."/>
            <person name="Bernardo de Carvalho A."/>
            <person name="Caspi A."/>
            <person name="Castrezana S."/>
            <person name="Celniker S.E."/>
            <person name="Chang J.L."/>
            <person name="Chapple C."/>
            <person name="Chatterji S."/>
            <person name="Chinwalla A."/>
            <person name="Civetta A."/>
            <person name="Clifton S.W."/>
            <person name="Comeron J.M."/>
            <person name="Costello J.C."/>
            <person name="Coyne J.A."/>
            <person name="Daub J."/>
            <person name="David R.G."/>
            <person name="Delcher A.L."/>
            <person name="Delehaunty K."/>
            <person name="Do C.B."/>
            <person name="Ebling H."/>
            <person name="Edwards K."/>
            <person name="Eickbush T."/>
            <person name="Evans J.D."/>
            <person name="Filipski A."/>
            <person name="Findeiss S."/>
            <person name="Freyhult E."/>
            <person name="Fulton L."/>
            <person name="Fulton R."/>
            <person name="Garcia A.C."/>
            <person name="Gardiner A."/>
            <person name="Garfield D.A."/>
            <person name="Garvin B.E."/>
            <person name="Gibson G."/>
            <person name="Gilbert D."/>
            <person name="Gnerre S."/>
            <person name="Godfrey J."/>
            <person name="Good R."/>
            <person name="Gotea V."/>
            <person name="Gravely B."/>
            <person name="Greenberg A.J."/>
            <person name="Griffiths-Jones S."/>
            <person name="Gross S."/>
            <person name="Guigo R."/>
            <person name="Gustafson E.A."/>
            <person name="Haerty W."/>
            <person name="Hahn M.W."/>
            <person name="Halligan D.L."/>
            <person name="Halpern A.L."/>
            <person name="Halter G.M."/>
            <person name="Han M.V."/>
            <person name="Heger A."/>
            <person name="Hillier L."/>
            <person name="Hinrichs A.S."/>
            <person name="Holmes I."/>
            <person name="Hoskins R.A."/>
            <person name="Hubisz M.J."/>
            <person name="Hultmark D."/>
            <person name="Huntley M.A."/>
            <person name="Jaffe D.B."/>
            <person name="Jagadeeshan S."/>
            <person name="Jeck W.R."/>
            <person name="Johnson J."/>
            <person name="Jones C.D."/>
            <person name="Jordan W.C."/>
            <person name="Karpen G.H."/>
            <person name="Kataoka E."/>
            <person name="Keightley P.D."/>
            <person name="Kheradpour P."/>
            <person name="Kirkness E.F."/>
            <person name="Koerich L.B."/>
            <person name="Kristiansen K."/>
            <person name="Kudrna D."/>
            <person name="Kulathinal R.J."/>
            <person name="Kumar S."/>
            <person name="Kwok R."/>
            <person name="Lander E."/>
            <person name="Langley C.H."/>
            <person name="Lapoint R."/>
            <person name="Lazzaro B.P."/>
            <person name="Lee S.J."/>
            <person name="Levesque L."/>
            <person name="Li R."/>
            <person name="Lin C.F."/>
            <person name="Lin M.F."/>
            <person name="Lindblad-Toh K."/>
            <person name="Llopart A."/>
            <person name="Long M."/>
            <person name="Low L."/>
            <person name="Lozovsky E."/>
            <person name="Lu J."/>
            <person name="Luo M."/>
            <person name="Machado C.A."/>
            <person name="Makalowski W."/>
            <person name="Marzo M."/>
            <person name="Matsuda M."/>
            <person name="Matzkin L."/>
            <person name="McAllister B."/>
            <person name="McBride C.S."/>
            <person name="McKernan B."/>
            <person name="McKernan K."/>
            <person name="Mendez-Lago M."/>
            <person name="Minx P."/>
            <person name="Mollenhauer M.U."/>
            <person name="Montooth K."/>
            <person name="Mount S.M."/>
            <person name="Mu X."/>
            <person name="Myers E."/>
            <person name="Negre B."/>
            <person name="Newfeld S."/>
            <person name="Nielsen R."/>
            <person name="Noor M.A."/>
            <person name="O'Grady P."/>
            <person name="Pachter L."/>
            <person name="Papaceit M."/>
            <person name="Parisi M.J."/>
            <person name="Parisi M."/>
            <person name="Parts L."/>
            <person name="Pedersen J.S."/>
            <person name="Pesole G."/>
            <person name="Phillippy A.M."/>
            <person name="Ponting C.P."/>
            <person name="Pop M."/>
            <person name="Porcelli D."/>
            <person name="Powell J.R."/>
            <person name="Prohaska S."/>
            <person name="Pruitt K."/>
            <person name="Puig M."/>
            <person name="Quesneville H."/>
            <person name="Ram K.R."/>
            <person name="Rand D."/>
            <person name="Rasmussen M.D."/>
            <person name="Reed L.K."/>
            <person name="Reenan R."/>
            <person name="Reily A."/>
            <person name="Remington K.A."/>
            <person name="Rieger T.T."/>
            <person name="Ritchie M.G."/>
            <person name="Robin C."/>
            <person name="Rogers Y.H."/>
            <person name="Rohde C."/>
            <person name="Rozas J."/>
            <person name="Rubenfield M.J."/>
            <person name="Ruiz A."/>
            <person name="Russo S."/>
            <person name="Salzberg S.L."/>
            <person name="Sanchez-Gracia A."/>
            <person name="Saranga D.J."/>
            <person name="Sato H."/>
            <person name="Schaeffer S.W."/>
            <person name="Schatz M.C."/>
            <person name="Schlenke T."/>
            <person name="Schwartz R."/>
            <person name="Segarra C."/>
            <person name="Singh R.S."/>
            <person name="Sirot L."/>
            <person name="Sirota M."/>
            <person name="Sisneros N.B."/>
            <person name="Smith C.D."/>
            <person name="Smith T.F."/>
            <person name="Spieth J."/>
            <person name="Stage D.E."/>
            <person name="Stark A."/>
            <person name="Stephan W."/>
            <person name="Strausberg R.L."/>
            <person name="Strempel S."/>
            <person name="Sturgill D."/>
            <person name="Sutton G."/>
            <person name="Sutton G.G."/>
            <person name="Tao W."/>
            <person name="Teichmann S."/>
            <person name="Tobari Y.N."/>
            <person name="Tomimura Y."/>
            <person name="Tsolas J.M."/>
            <person name="Valente V.L."/>
            <person name="Venter E."/>
            <person name="Venter J.C."/>
            <person name="Vicario S."/>
            <person name="Vieira F.G."/>
            <person name="Vilella A.J."/>
            <person name="Villasante A."/>
            <person name="Walenz B."/>
            <person name="Wang J."/>
            <person name="Wasserman M."/>
            <person name="Watts T."/>
            <person name="Wilson D."/>
            <person name="Wilson R.K."/>
            <person name="Wing R.A."/>
            <person name="Wolfner M.F."/>
            <person name="Wong A."/>
            <person name="Wong G.K."/>
            <person name="Wu C.I."/>
            <person name="Wu G."/>
            <person name="Yamamoto D."/>
            <person name="Yang H.P."/>
            <person name="Yang S.P."/>
            <person name="Yorke J.A."/>
            <person name="Yoshida K."/>
            <person name="Zdobnov E."/>
            <person name="Zhang P."/>
            <person name="Zhang Y."/>
            <person name="Zimin A.V."/>
            <person name="Baldwin J."/>
            <person name="Abdouelleil A."/>
            <person name="Abdulkadir J."/>
            <person name="Abebe A."/>
            <person name="Abera B."/>
            <person name="Abreu J."/>
            <person name="Acer S.C."/>
            <person name="Aftuck L."/>
            <person name="Alexander A."/>
            <person name="An P."/>
            <person name="Anderson E."/>
            <person name="Anderson S."/>
            <person name="Arachi H."/>
            <person name="Azer M."/>
            <person name="Bachantsang P."/>
            <person name="Barry A."/>
            <person name="Bayul T."/>
            <person name="Berlin A."/>
            <person name="Bessette D."/>
            <person name="Bloom T."/>
            <person name="Blye J."/>
            <person name="Boguslavskiy L."/>
            <person name="Bonnet C."/>
            <person name="Boukhgalter B."/>
            <person name="Bourzgui I."/>
            <person name="Brown A."/>
            <person name="Cahill P."/>
            <person name="Channer S."/>
            <person name="Cheshatsang Y."/>
            <person name="Chuda L."/>
            <person name="Citroen M."/>
            <person name="Collymore A."/>
            <person name="Cooke P."/>
            <person name="Costello M."/>
            <person name="D'Aco K."/>
            <person name="Daza R."/>
            <person name="De Haan G."/>
            <person name="DeGray S."/>
            <person name="DeMaso C."/>
            <person name="Dhargay N."/>
            <person name="Dooley K."/>
            <person name="Dooley E."/>
            <person name="Doricent M."/>
            <person name="Dorje P."/>
            <person name="Dorjee K."/>
            <person name="Dupes A."/>
            <person name="Elong R."/>
            <person name="Falk J."/>
            <person name="Farina A."/>
            <person name="Faro S."/>
            <person name="Ferguson D."/>
            <person name="Fisher S."/>
            <person name="Foley C.D."/>
            <person name="Franke A."/>
            <person name="Friedrich D."/>
            <person name="Gadbois L."/>
            <person name="Gearin G."/>
            <person name="Gearin C.R."/>
            <person name="Giannoukos G."/>
            <person name="Goode T."/>
            <person name="Graham J."/>
            <person name="Grandbois E."/>
            <person name="Grewal S."/>
            <person name="Gyaltsen K."/>
            <person name="Hafez N."/>
            <person name="Hagos B."/>
            <person name="Hall J."/>
            <person name="Henson C."/>
            <person name="Hollinger A."/>
            <person name="Honan T."/>
            <person name="Huard M.D."/>
            <person name="Hughes L."/>
            <person name="Hurhula B."/>
            <person name="Husby M.E."/>
            <person name="Kamat A."/>
            <person name="Kanga B."/>
            <person name="Kashin S."/>
            <person name="Khazanovich D."/>
            <person name="Kisner P."/>
            <person name="Lance K."/>
            <person name="Lara M."/>
            <person name="Lee W."/>
            <person name="Lennon N."/>
            <person name="Letendre F."/>
            <person name="LeVine R."/>
            <person name="Lipovsky A."/>
            <person name="Liu X."/>
            <person name="Liu J."/>
            <person name="Liu S."/>
            <person name="Lokyitsang T."/>
            <person name="Lokyitsang Y."/>
            <person name="Lubonja R."/>
            <person name="Lui A."/>
            <person name="MacDonald P."/>
            <person name="Magnisalis V."/>
            <person name="Maru K."/>
            <person name="Matthews C."/>
            <person name="McCusker W."/>
            <person name="McDonough S."/>
            <person name="Mehta T."/>
            <person name="Meldrim J."/>
            <person name="Meneus L."/>
            <person name="Mihai O."/>
            <person name="Mihalev A."/>
            <person name="Mihova T."/>
            <person name="Mittelman R."/>
            <person name="Mlenga V."/>
            <person name="Montmayeur A."/>
            <person name="Mulrain L."/>
            <person name="Navidi A."/>
            <person name="Naylor J."/>
            <person name="Negash T."/>
            <person name="Nguyen T."/>
            <person name="Nguyen N."/>
            <person name="Nicol R."/>
            <person name="Norbu C."/>
            <person name="Norbu N."/>
            <person name="Novod N."/>
            <person name="O'Neill B."/>
            <person name="Osman S."/>
            <person name="Markiewicz E."/>
            <person name="Oyono O.L."/>
            <person name="Patti C."/>
            <person name="Phunkhang P."/>
            <person name="Pierre F."/>
            <person name="Priest M."/>
            <person name="Raghuraman S."/>
            <person name="Rege F."/>
            <person name="Reyes R."/>
            <person name="Rise C."/>
            <person name="Rogov P."/>
            <person name="Ross K."/>
            <person name="Ryan E."/>
            <person name="Settipalli S."/>
            <person name="Shea T."/>
            <person name="Sherpa N."/>
            <person name="Shi L."/>
            <person name="Shih D."/>
            <person name="Sparrow T."/>
            <person name="Spaulding J."/>
            <person name="Stalker J."/>
            <person name="Stange-Thomann N."/>
            <person name="Stavropoulos S."/>
            <person name="Stone C."/>
            <person name="Strader C."/>
            <person name="Tesfaye S."/>
            <person name="Thomson T."/>
            <person name="Thoulutsang Y."/>
            <person name="Thoulutsang D."/>
            <person name="Topham K."/>
            <person name="Topping I."/>
            <person name="Tsamla T."/>
            <person name="Vassiliev H."/>
            <person name="Vo A."/>
            <person name="Wangchuk T."/>
            <person name="Wangdi T."/>
            <person name="Weiand M."/>
            <person name="Wilkinson J."/>
            <person name="Wilson A."/>
            <person name="Yadav S."/>
            <person name="Young G."/>
            <person name="Yu Q."/>
            <person name="Zembek L."/>
            <person name="Zhong D."/>
            <person name="Zimmer A."/>
            <person name="Zwirko Z."/>
            <person name="Jaffe D.B."/>
            <person name="Alvarez P."/>
            <person name="Brockman W."/>
            <person name="Butler J."/>
            <person name="Chin C."/>
            <person name="Gnerre S."/>
            <person name="Grabherr M."/>
            <person name="Kleber M."/>
            <person name="Mauceli E."/>
            <person name="MacCallum I."/>
        </authorList>
    </citation>
    <scope>NUCLEOTIDE SEQUENCE [LARGE SCALE GENOMIC DNA]</scope>
    <source>
        <strain evidence="2">Tucson 14024-0371.13</strain>
    </source>
</reference>
<dbReference type="OrthoDB" id="6346437at2759"/>
<name>A0A0P9A072_DROAN</name>
<dbReference type="FunCoup" id="A0A0P9A072">
    <property type="interactions" value="173"/>
</dbReference>
<dbReference type="GeneID" id="6499382"/>
<evidence type="ECO:0000313" key="1">
    <source>
        <dbReference type="EMBL" id="KPU80191.1"/>
    </source>
</evidence>
<dbReference type="STRING" id="7217.A0A0P9A072"/>
<gene>
    <name evidence="1" type="primary">Dana\GF16586</name>
    <name evidence="1" type="synonym">dana_GLEANR_17855</name>
    <name evidence="1" type="ORF">GF16586</name>
</gene>
<organism evidence="1 2">
    <name type="scientific">Drosophila ananassae</name>
    <name type="common">Fruit fly</name>
    <dbReference type="NCBI Taxonomy" id="7217"/>
    <lineage>
        <taxon>Eukaryota</taxon>
        <taxon>Metazoa</taxon>
        <taxon>Ecdysozoa</taxon>
        <taxon>Arthropoda</taxon>
        <taxon>Hexapoda</taxon>
        <taxon>Insecta</taxon>
        <taxon>Pterygota</taxon>
        <taxon>Neoptera</taxon>
        <taxon>Endopterygota</taxon>
        <taxon>Diptera</taxon>
        <taxon>Brachycera</taxon>
        <taxon>Muscomorpha</taxon>
        <taxon>Ephydroidea</taxon>
        <taxon>Drosophilidae</taxon>
        <taxon>Drosophila</taxon>
        <taxon>Sophophora</taxon>
    </lineage>
</organism>
<dbReference type="Proteomes" id="UP000007801">
    <property type="component" value="Unassembled WGS sequence"/>
</dbReference>
<dbReference type="CTD" id="41103"/>
<dbReference type="InParanoid" id="A0A0P9A072"/>
<dbReference type="GO" id="GO:0043035">
    <property type="term" value="F:chromatin insulator sequence binding"/>
    <property type="evidence" value="ECO:0007669"/>
    <property type="project" value="EnsemblMetazoa"/>
</dbReference>
<proteinExistence type="predicted"/>
<accession>A0A0P9A072</accession>
<dbReference type="GO" id="GO:0043565">
    <property type="term" value="F:sequence-specific DNA binding"/>
    <property type="evidence" value="ECO:0007669"/>
    <property type="project" value="EnsemblMetazoa"/>
</dbReference>
<dbReference type="AlphaFoldDB" id="A0A0P9A072"/>
<sequence length="248" mass="28311">MPRKKSEDFYRTHGFTANLSNGKYSATCHYCDRVLQNTALSRLSLHRQTCDQRRGRYTEPIQNKSDEADSYDEPLIKIQKISSAEDVDFDNAPEGKEIIVKIQQILDAADEESGEKRPTIIKSEILQQSNTKGLNQGQNVEIHISNEDESAHEFFELVNDNNKEPISQHYIIPENLDDGVQEAATIVARPKSNLASLRAEKARAEIKQFQSKTKFLKTETENLKLVRTLTLLKIQKLRLEIDALRAQN</sequence>
<protein>
    <submittedName>
        <fullName evidence="1">Uncharacterized protein, isoform B</fullName>
    </submittedName>
</protein>